<dbReference type="EMBL" id="JAMQYH010000001">
    <property type="protein sequence ID" value="KAJ1701955.1"/>
    <property type="molecule type" value="Genomic_DNA"/>
</dbReference>
<dbReference type="OrthoDB" id="588777at2759"/>
<comment type="caution">
    <text evidence="2">The sequence shown here is derived from an EMBL/GenBank/DDBJ whole genome shotgun (WGS) entry which is preliminary data.</text>
</comment>
<dbReference type="PANTHER" id="PTHR47123">
    <property type="entry name" value="F-BOX PROTEIN SKIP23"/>
    <property type="match status" value="1"/>
</dbReference>
<accession>A0A9Q0HXV7</accession>
<dbReference type="Proteomes" id="UP001151287">
    <property type="component" value="Unassembled WGS sequence"/>
</dbReference>
<dbReference type="InterPro" id="IPR051304">
    <property type="entry name" value="SCF_F-box_domain"/>
</dbReference>
<organism evidence="2 3">
    <name type="scientific">Rhynchospora breviuscula</name>
    <dbReference type="NCBI Taxonomy" id="2022672"/>
    <lineage>
        <taxon>Eukaryota</taxon>
        <taxon>Viridiplantae</taxon>
        <taxon>Streptophyta</taxon>
        <taxon>Embryophyta</taxon>
        <taxon>Tracheophyta</taxon>
        <taxon>Spermatophyta</taxon>
        <taxon>Magnoliopsida</taxon>
        <taxon>Liliopsida</taxon>
        <taxon>Poales</taxon>
        <taxon>Cyperaceae</taxon>
        <taxon>Cyperoideae</taxon>
        <taxon>Rhynchosporeae</taxon>
        <taxon>Rhynchospora</taxon>
    </lineage>
</organism>
<keyword evidence="3" id="KW-1185">Reference proteome</keyword>
<dbReference type="InterPro" id="IPR005174">
    <property type="entry name" value="KIB1-4_b-propeller"/>
</dbReference>
<dbReference type="Pfam" id="PF03478">
    <property type="entry name" value="Beta-prop_KIB1-4"/>
    <property type="match status" value="1"/>
</dbReference>
<evidence type="ECO:0000259" key="1">
    <source>
        <dbReference type="Pfam" id="PF03478"/>
    </source>
</evidence>
<protein>
    <recommendedName>
        <fullName evidence="1">KIB1-4 beta-propeller domain-containing protein</fullName>
    </recommendedName>
</protein>
<name>A0A9Q0HXV7_9POAL</name>
<feature type="domain" description="KIB1-4 beta-propeller" evidence="1">
    <location>
        <begin position="76"/>
        <end position="322"/>
    </location>
</feature>
<reference evidence="2" key="1">
    <citation type="journal article" date="2022" name="Cell">
        <title>Repeat-based holocentromeres influence genome architecture and karyotype evolution.</title>
        <authorList>
            <person name="Hofstatter P.G."/>
            <person name="Thangavel G."/>
            <person name="Lux T."/>
            <person name="Neumann P."/>
            <person name="Vondrak T."/>
            <person name="Novak P."/>
            <person name="Zhang M."/>
            <person name="Costa L."/>
            <person name="Castellani M."/>
            <person name="Scott A."/>
            <person name="Toegelov H."/>
            <person name="Fuchs J."/>
            <person name="Mata-Sucre Y."/>
            <person name="Dias Y."/>
            <person name="Vanzela A.L.L."/>
            <person name="Huettel B."/>
            <person name="Almeida C.C.S."/>
            <person name="Simkova H."/>
            <person name="Souza G."/>
            <person name="Pedrosa-Harand A."/>
            <person name="Macas J."/>
            <person name="Mayer K.F.X."/>
            <person name="Houben A."/>
            <person name="Marques A."/>
        </authorList>
    </citation>
    <scope>NUCLEOTIDE SEQUENCE</scope>
    <source>
        <strain evidence="2">RhyBre1mFocal</strain>
    </source>
</reference>
<sequence>MAPKKLTVLRVIWANLDPNLLRIISKKLGDISSFVCFRAVCKRRRAATSISDPPAQFPWVIDWPRGKGKLDDTFRFYSFNSRKTHTYQVPDAHIYGPSDGHMLIYEGYRSNKECQSFLNPLAWTERFVPEEVPVDNVHPIRLGRNLIKNEPALVYEKSAHCTLYLSQSAKHKWTKMRVPLFKTVAFYDHKFFLTDYGIENSRIRVIDEATGVVLPYLALPTDDFYHGYLIATDDGLLAVEVKGSITVMPFLLIDVKECQFEVYRLENYPQNSHWNKLSGIGDLMLFLDQQNGFSLKASDIGGFKGNCIYFITTGSKKPKAGSEHVIGRFDMELNTTERIPAPAWLGIRTWERQAAWFLPTLK</sequence>
<dbReference type="AlphaFoldDB" id="A0A9Q0HXV7"/>
<evidence type="ECO:0000313" key="2">
    <source>
        <dbReference type="EMBL" id="KAJ1701955.1"/>
    </source>
</evidence>
<gene>
    <name evidence="2" type="ORF">LUZ63_001734</name>
</gene>
<dbReference type="PANTHER" id="PTHR47123:SF15">
    <property type="entry name" value="F-BOX PROTEIN SKIP23"/>
    <property type="match status" value="1"/>
</dbReference>
<proteinExistence type="predicted"/>
<evidence type="ECO:0000313" key="3">
    <source>
        <dbReference type="Proteomes" id="UP001151287"/>
    </source>
</evidence>